<reference evidence="2 3" key="1">
    <citation type="submission" date="2023-04" db="EMBL/GenBank/DDBJ databases">
        <title>Clostridium tannerae sp. nov., isolated from the fecal material of an alpaca.</title>
        <authorList>
            <person name="Miller S."/>
            <person name="Hendry M."/>
            <person name="King J."/>
            <person name="Sankaranarayanan K."/>
            <person name="Lawson P.A."/>
        </authorList>
    </citation>
    <scope>NUCLEOTIDE SEQUENCE [LARGE SCALE GENOMIC DNA]</scope>
    <source>
        <strain evidence="2 3">A1-XYC3</strain>
    </source>
</reference>
<dbReference type="InterPro" id="IPR012454">
    <property type="entry name" value="DUF1659"/>
</dbReference>
<sequence>MAATATKLSSSLIIKYIDGMDSKGKEIVKKQSFSKIKTSAAEQDLFDVAKEIEKLIGKTLDEVIREDQNSITNI</sequence>
<organism evidence="2 3">
    <name type="scientific">Clostridium tanneri</name>
    <dbReference type="NCBI Taxonomy" id="3037988"/>
    <lineage>
        <taxon>Bacteria</taxon>
        <taxon>Bacillati</taxon>
        <taxon>Bacillota</taxon>
        <taxon>Clostridia</taxon>
        <taxon>Eubacteriales</taxon>
        <taxon>Clostridiaceae</taxon>
        <taxon>Clostridium</taxon>
    </lineage>
</organism>
<accession>A0ABU4JVS1</accession>
<feature type="domain" description="DUF1659" evidence="1">
    <location>
        <begin position="2"/>
        <end position="73"/>
    </location>
</feature>
<evidence type="ECO:0000259" key="1">
    <source>
        <dbReference type="Pfam" id="PF07872"/>
    </source>
</evidence>
<dbReference type="Pfam" id="PF07872">
    <property type="entry name" value="DUF1659"/>
    <property type="match status" value="1"/>
</dbReference>
<keyword evidence="3" id="KW-1185">Reference proteome</keyword>
<dbReference type="RefSeq" id="WP_318798562.1">
    <property type="nucleotide sequence ID" value="NZ_JARUJP010000017.1"/>
</dbReference>
<protein>
    <submittedName>
        <fullName evidence="2">DUF1659 domain-containing protein</fullName>
    </submittedName>
</protein>
<dbReference type="Proteomes" id="UP001281656">
    <property type="component" value="Unassembled WGS sequence"/>
</dbReference>
<evidence type="ECO:0000313" key="3">
    <source>
        <dbReference type="Proteomes" id="UP001281656"/>
    </source>
</evidence>
<evidence type="ECO:0000313" key="2">
    <source>
        <dbReference type="EMBL" id="MDW8802218.1"/>
    </source>
</evidence>
<proteinExistence type="predicted"/>
<name>A0ABU4JVS1_9CLOT</name>
<dbReference type="EMBL" id="JARUJP010000017">
    <property type="protein sequence ID" value="MDW8802218.1"/>
    <property type="molecule type" value="Genomic_DNA"/>
</dbReference>
<comment type="caution">
    <text evidence="2">The sequence shown here is derived from an EMBL/GenBank/DDBJ whole genome shotgun (WGS) entry which is preliminary data.</text>
</comment>
<gene>
    <name evidence="2" type="ORF">P8V03_13770</name>
</gene>